<keyword evidence="3" id="KW-1185">Reference proteome</keyword>
<evidence type="ECO:0000256" key="1">
    <source>
        <dbReference type="SAM" id="MobiDB-lite"/>
    </source>
</evidence>
<feature type="region of interest" description="Disordered" evidence="1">
    <location>
        <begin position="200"/>
        <end position="279"/>
    </location>
</feature>
<reference evidence="2" key="1">
    <citation type="submission" date="2020-04" db="EMBL/GenBank/DDBJ databases">
        <authorList>
            <person name="Alioto T."/>
            <person name="Alioto T."/>
            <person name="Gomez Garrido J."/>
        </authorList>
    </citation>
    <scope>NUCLEOTIDE SEQUENCE</scope>
    <source>
        <strain evidence="2">A484AB</strain>
    </source>
</reference>
<sequence length="316" mass="35609">MSPDLEEACRMCAVDRKYSSIFTMQALSSVIGREIVSVYPAINGLLDKCLSILNIVLLPRISTSRRCGSRIFLLWTRMAGPIPQPRGRTWIPDHFVPLIEKVVPQLNSSSPINVDSPQPNFDMSPLDPKLSWMNQVDDQQPSCKSEDHQSASSEVHDEQPSTPPQDKSDFDSENHQSASDEVYDKQPSTLPQEKSLFDSEYHQSVSDEVYVRQPSTPPQEKSDFDSENHQSVSDEVYDQQSSTPPQEKSLFDSENHQSVSDEVPEHLDSTTPSTENMLPGRFLDIESLCELLKTESTPISTIPKGVKENVYFSYQQ</sequence>
<evidence type="ECO:0000313" key="2">
    <source>
        <dbReference type="EMBL" id="CAB4015459.1"/>
    </source>
</evidence>
<organism evidence="2 3">
    <name type="scientific">Paramuricea clavata</name>
    <name type="common">Red gorgonian</name>
    <name type="synonym">Violescent sea-whip</name>
    <dbReference type="NCBI Taxonomy" id="317549"/>
    <lineage>
        <taxon>Eukaryota</taxon>
        <taxon>Metazoa</taxon>
        <taxon>Cnidaria</taxon>
        <taxon>Anthozoa</taxon>
        <taxon>Octocorallia</taxon>
        <taxon>Malacalcyonacea</taxon>
        <taxon>Plexauridae</taxon>
        <taxon>Paramuricea</taxon>
    </lineage>
</organism>
<accession>A0A7D9IWQ6</accession>
<name>A0A7D9IWQ6_PARCT</name>
<protein>
    <submittedName>
        <fullName evidence="2">Uncharacterized protein</fullName>
    </submittedName>
</protein>
<feature type="region of interest" description="Disordered" evidence="1">
    <location>
        <begin position="109"/>
        <end position="188"/>
    </location>
</feature>
<dbReference type="EMBL" id="CACRXK020008721">
    <property type="protein sequence ID" value="CAB4015459.1"/>
    <property type="molecule type" value="Genomic_DNA"/>
</dbReference>
<proteinExistence type="predicted"/>
<feature type="compositionally biased region" description="Polar residues" evidence="1">
    <location>
        <begin position="229"/>
        <end position="246"/>
    </location>
</feature>
<feature type="compositionally biased region" description="Basic and acidic residues" evidence="1">
    <location>
        <begin position="144"/>
        <end position="159"/>
    </location>
</feature>
<dbReference type="AlphaFoldDB" id="A0A7D9IWQ6"/>
<gene>
    <name evidence="2" type="ORF">PACLA_8A001682</name>
</gene>
<feature type="compositionally biased region" description="Polar residues" evidence="1">
    <location>
        <begin position="132"/>
        <end position="143"/>
    </location>
</feature>
<dbReference type="Proteomes" id="UP001152795">
    <property type="component" value="Unassembled WGS sequence"/>
</dbReference>
<comment type="caution">
    <text evidence="2">The sequence shown here is derived from an EMBL/GenBank/DDBJ whole genome shotgun (WGS) entry which is preliminary data.</text>
</comment>
<evidence type="ECO:0000313" key="3">
    <source>
        <dbReference type="Proteomes" id="UP001152795"/>
    </source>
</evidence>
<feature type="compositionally biased region" description="Polar residues" evidence="1">
    <location>
        <begin position="109"/>
        <end position="121"/>
    </location>
</feature>